<protein>
    <recommendedName>
        <fullName evidence="7">Major facilitator superfamily (MFS) profile domain-containing protein</fullName>
    </recommendedName>
</protein>
<organism evidence="8 9">
    <name type="scientific">Aspergillus aculeatus (strain ATCC 16872 / CBS 172.66 / WB 5094)</name>
    <dbReference type="NCBI Taxonomy" id="690307"/>
    <lineage>
        <taxon>Eukaryota</taxon>
        <taxon>Fungi</taxon>
        <taxon>Dikarya</taxon>
        <taxon>Ascomycota</taxon>
        <taxon>Pezizomycotina</taxon>
        <taxon>Eurotiomycetes</taxon>
        <taxon>Eurotiomycetidae</taxon>
        <taxon>Eurotiales</taxon>
        <taxon>Aspergillaceae</taxon>
        <taxon>Aspergillus</taxon>
        <taxon>Aspergillus subgen. Circumdati</taxon>
    </lineage>
</organism>
<dbReference type="GO" id="GO:0022857">
    <property type="term" value="F:transmembrane transporter activity"/>
    <property type="evidence" value="ECO:0007669"/>
    <property type="project" value="InterPro"/>
</dbReference>
<dbReference type="PROSITE" id="PS50850">
    <property type="entry name" value="MFS"/>
    <property type="match status" value="1"/>
</dbReference>
<dbReference type="OrthoDB" id="5403280at2759"/>
<dbReference type="InterPro" id="IPR036259">
    <property type="entry name" value="MFS_trans_sf"/>
</dbReference>
<dbReference type="STRING" id="690307.A0A1L9WI14"/>
<feature type="transmembrane region" description="Helical" evidence="6">
    <location>
        <begin position="459"/>
        <end position="482"/>
    </location>
</feature>
<dbReference type="RefSeq" id="XP_020052126.1">
    <property type="nucleotide sequence ID" value="XM_020197720.1"/>
</dbReference>
<feature type="transmembrane region" description="Helical" evidence="6">
    <location>
        <begin position="209"/>
        <end position="229"/>
    </location>
</feature>
<feature type="transmembrane region" description="Helical" evidence="6">
    <location>
        <begin position="149"/>
        <end position="170"/>
    </location>
</feature>
<feature type="transmembrane region" description="Helical" evidence="6">
    <location>
        <begin position="121"/>
        <end position="137"/>
    </location>
</feature>
<dbReference type="GeneID" id="30971534"/>
<keyword evidence="5 6" id="KW-0472">Membrane</keyword>
<comment type="subcellular location">
    <subcellularLocation>
        <location evidence="1">Cell membrane</location>
        <topology evidence="1">Multi-pass membrane protein</topology>
    </subcellularLocation>
</comment>
<dbReference type="SUPFAM" id="SSF103473">
    <property type="entry name" value="MFS general substrate transporter"/>
    <property type="match status" value="1"/>
</dbReference>
<feature type="transmembrane region" description="Helical" evidence="6">
    <location>
        <begin position="322"/>
        <end position="345"/>
    </location>
</feature>
<evidence type="ECO:0000256" key="6">
    <source>
        <dbReference type="SAM" id="Phobius"/>
    </source>
</evidence>
<keyword evidence="9" id="KW-1185">Reference proteome</keyword>
<evidence type="ECO:0000256" key="4">
    <source>
        <dbReference type="ARBA" id="ARBA00022989"/>
    </source>
</evidence>
<feature type="transmembrane region" description="Helical" evidence="6">
    <location>
        <begin position="182"/>
        <end position="203"/>
    </location>
</feature>
<gene>
    <name evidence="8" type="ORF">ASPACDRAFT_1860011</name>
</gene>
<dbReference type="VEuPathDB" id="FungiDB:ASPACDRAFT_1860011"/>
<proteinExistence type="inferred from homology"/>
<dbReference type="Proteomes" id="UP000184546">
    <property type="component" value="Unassembled WGS sequence"/>
</dbReference>
<name>A0A1L9WI14_ASPA1</name>
<evidence type="ECO:0000259" key="7">
    <source>
        <dbReference type="PROSITE" id="PS50850"/>
    </source>
</evidence>
<feature type="transmembrane region" description="Helical" evidence="6">
    <location>
        <begin position="425"/>
        <end position="447"/>
    </location>
</feature>
<comment type="similarity">
    <text evidence="2">Belongs to the major facilitator superfamily.</text>
</comment>
<evidence type="ECO:0000256" key="5">
    <source>
        <dbReference type="ARBA" id="ARBA00023136"/>
    </source>
</evidence>
<feature type="transmembrane region" description="Helical" evidence="6">
    <location>
        <begin position="282"/>
        <end position="302"/>
    </location>
</feature>
<evidence type="ECO:0000313" key="9">
    <source>
        <dbReference type="Proteomes" id="UP000184546"/>
    </source>
</evidence>
<dbReference type="Gene3D" id="1.20.1250.20">
    <property type="entry name" value="MFS general substrate transporter like domains"/>
    <property type="match status" value="1"/>
</dbReference>
<dbReference type="InterPro" id="IPR020846">
    <property type="entry name" value="MFS_dom"/>
</dbReference>
<feature type="domain" description="Major facilitator superfamily (MFS) profile" evidence="7">
    <location>
        <begin position="51"/>
        <end position="486"/>
    </location>
</feature>
<dbReference type="FunFam" id="1.20.1250.20:FF:000082">
    <property type="entry name" value="MFS multidrug transporter, putative"/>
    <property type="match status" value="1"/>
</dbReference>
<dbReference type="OMA" id="AFIVWGR"/>
<evidence type="ECO:0000313" key="8">
    <source>
        <dbReference type="EMBL" id="OJJ95786.1"/>
    </source>
</evidence>
<feature type="transmembrane region" description="Helical" evidence="6">
    <location>
        <begin position="91"/>
        <end position="109"/>
    </location>
</feature>
<dbReference type="PANTHER" id="PTHR23502">
    <property type="entry name" value="MAJOR FACILITATOR SUPERFAMILY"/>
    <property type="match status" value="1"/>
</dbReference>
<feature type="transmembrane region" description="Helical" evidence="6">
    <location>
        <begin position="49"/>
        <end position="71"/>
    </location>
</feature>
<dbReference type="AlphaFoldDB" id="A0A1L9WI14"/>
<dbReference type="EMBL" id="KV878988">
    <property type="protein sequence ID" value="OJJ95786.1"/>
    <property type="molecule type" value="Genomic_DNA"/>
</dbReference>
<evidence type="ECO:0000256" key="3">
    <source>
        <dbReference type="ARBA" id="ARBA00022692"/>
    </source>
</evidence>
<dbReference type="PANTHER" id="PTHR23502:SF52">
    <property type="entry name" value="MULTIDRUG TRANSPORTER, PUTATIVE (AFU_ORTHOLOGUE AFUA_2G17730)-RELATED"/>
    <property type="match status" value="1"/>
</dbReference>
<accession>A0A1L9WI14</accession>
<keyword evidence="3 6" id="KW-0812">Transmembrane</keyword>
<dbReference type="InterPro" id="IPR011701">
    <property type="entry name" value="MFS"/>
</dbReference>
<sequence length="513" mass="56537">MHGGGSSSPANADELIAGFAETVDDLVIVDWEGPDDPENPFNWSKLHKWLVTFVALFITFLVLANGTIITVAHYELDERFNVSEASFANSYWPVTTWALGGAFFSLIILPTMEDFGIRRTFLLTHFVFILFLIPQAVAQNFATLVVTRFFAGGCVAVLGNSAASVIGNIWGSERERTKPVSLWIVAYLGGSSIGPVLGASILQFLSWRWISYMQLIWHGILFPVAVVTMRESRDLVILKQRAKRLRAKGVNAYTRHEILSKPLLEVLATSIQRPLKMLVTEYVVFFCMLWSSFTVGTLYLFTQSVEQVFDALYGWDPVQSGYVQGAIVIGQILGWPLTLVSARLYFQSAKRNTQIPGTPIPEARLYMSVAGAILGLTGGMFVYAWTSYPSLPRIAPTIGLGMVGAGSVVVVTGIMDYVVDAYSNYAGSAMACVVLGENTFSAFLPLATMNMYETMGLQWASSLLGFISLLLTLAPVCIMIWGEKIRERSPFMKEATVRKVAELHEAEDGTDKC</sequence>
<dbReference type="Pfam" id="PF07690">
    <property type="entry name" value="MFS_1"/>
    <property type="match status" value="1"/>
</dbReference>
<evidence type="ECO:0000256" key="2">
    <source>
        <dbReference type="ARBA" id="ARBA00008335"/>
    </source>
</evidence>
<feature type="transmembrane region" description="Helical" evidence="6">
    <location>
        <begin position="398"/>
        <end position="418"/>
    </location>
</feature>
<keyword evidence="4 6" id="KW-1133">Transmembrane helix</keyword>
<dbReference type="GO" id="GO:0005886">
    <property type="term" value="C:plasma membrane"/>
    <property type="evidence" value="ECO:0007669"/>
    <property type="project" value="UniProtKB-SubCell"/>
</dbReference>
<evidence type="ECO:0000256" key="1">
    <source>
        <dbReference type="ARBA" id="ARBA00004651"/>
    </source>
</evidence>
<feature type="transmembrane region" description="Helical" evidence="6">
    <location>
        <begin position="365"/>
        <end position="386"/>
    </location>
</feature>
<reference evidence="9" key="1">
    <citation type="journal article" date="2017" name="Genome Biol.">
        <title>Comparative genomics reveals high biological diversity and specific adaptations in the industrially and medically important fungal genus Aspergillus.</title>
        <authorList>
            <person name="de Vries R.P."/>
            <person name="Riley R."/>
            <person name="Wiebenga A."/>
            <person name="Aguilar-Osorio G."/>
            <person name="Amillis S."/>
            <person name="Uchima C.A."/>
            <person name="Anderluh G."/>
            <person name="Asadollahi M."/>
            <person name="Askin M."/>
            <person name="Barry K."/>
            <person name="Battaglia E."/>
            <person name="Bayram O."/>
            <person name="Benocci T."/>
            <person name="Braus-Stromeyer S.A."/>
            <person name="Caldana C."/>
            <person name="Canovas D."/>
            <person name="Cerqueira G.C."/>
            <person name="Chen F."/>
            <person name="Chen W."/>
            <person name="Choi C."/>
            <person name="Clum A."/>
            <person name="Dos Santos R.A."/>
            <person name="Damasio A.R."/>
            <person name="Diallinas G."/>
            <person name="Emri T."/>
            <person name="Fekete E."/>
            <person name="Flipphi M."/>
            <person name="Freyberg S."/>
            <person name="Gallo A."/>
            <person name="Gournas C."/>
            <person name="Habgood R."/>
            <person name="Hainaut M."/>
            <person name="Harispe M.L."/>
            <person name="Henrissat B."/>
            <person name="Hilden K.S."/>
            <person name="Hope R."/>
            <person name="Hossain A."/>
            <person name="Karabika E."/>
            <person name="Karaffa L."/>
            <person name="Karanyi Z."/>
            <person name="Krasevec N."/>
            <person name="Kuo A."/>
            <person name="Kusch H."/>
            <person name="LaButti K."/>
            <person name="Lagendijk E.L."/>
            <person name="Lapidus A."/>
            <person name="Levasseur A."/>
            <person name="Lindquist E."/>
            <person name="Lipzen A."/>
            <person name="Logrieco A.F."/>
            <person name="MacCabe A."/>
            <person name="Maekelae M.R."/>
            <person name="Malavazi I."/>
            <person name="Melin P."/>
            <person name="Meyer V."/>
            <person name="Mielnichuk N."/>
            <person name="Miskei M."/>
            <person name="Molnar A.P."/>
            <person name="Mule G."/>
            <person name="Ngan C.Y."/>
            <person name="Orejas M."/>
            <person name="Orosz E."/>
            <person name="Ouedraogo J.P."/>
            <person name="Overkamp K.M."/>
            <person name="Park H.-S."/>
            <person name="Perrone G."/>
            <person name="Piumi F."/>
            <person name="Punt P.J."/>
            <person name="Ram A.F."/>
            <person name="Ramon A."/>
            <person name="Rauscher S."/>
            <person name="Record E."/>
            <person name="Riano-Pachon D.M."/>
            <person name="Robert V."/>
            <person name="Roehrig J."/>
            <person name="Ruller R."/>
            <person name="Salamov A."/>
            <person name="Salih N.S."/>
            <person name="Samson R.A."/>
            <person name="Sandor E."/>
            <person name="Sanguinetti M."/>
            <person name="Schuetze T."/>
            <person name="Sepcic K."/>
            <person name="Shelest E."/>
            <person name="Sherlock G."/>
            <person name="Sophianopoulou V."/>
            <person name="Squina F.M."/>
            <person name="Sun H."/>
            <person name="Susca A."/>
            <person name="Todd R.B."/>
            <person name="Tsang A."/>
            <person name="Unkles S.E."/>
            <person name="van de Wiele N."/>
            <person name="van Rossen-Uffink D."/>
            <person name="Oliveira J.V."/>
            <person name="Vesth T.C."/>
            <person name="Visser J."/>
            <person name="Yu J.-H."/>
            <person name="Zhou M."/>
            <person name="Andersen M.R."/>
            <person name="Archer D.B."/>
            <person name="Baker S.E."/>
            <person name="Benoit I."/>
            <person name="Brakhage A.A."/>
            <person name="Braus G.H."/>
            <person name="Fischer R."/>
            <person name="Frisvad J.C."/>
            <person name="Goldman G.H."/>
            <person name="Houbraken J."/>
            <person name="Oakley B."/>
            <person name="Pocsi I."/>
            <person name="Scazzocchio C."/>
            <person name="Seiboth B."/>
            <person name="vanKuyk P.A."/>
            <person name="Wortman J."/>
            <person name="Dyer P.S."/>
            <person name="Grigoriev I.V."/>
        </authorList>
    </citation>
    <scope>NUCLEOTIDE SEQUENCE [LARGE SCALE GENOMIC DNA]</scope>
    <source>
        <strain evidence="9">ATCC 16872 / CBS 172.66 / WB 5094</strain>
    </source>
</reference>